<keyword evidence="5 8" id="KW-0479">Metal-binding</keyword>
<dbReference type="GO" id="GO:0035599">
    <property type="term" value="F:aspartic acid methylthiotransferase activity"/>
    <property type="evidence" value="ECO:0007669"/>
    <property type="project" value="TreeGrafter"/>
</dbReference>
<dbReference type="EMBL" id="FMHG01000003">
    <property type="protein sequence ID" value="SCJ89253.1"/>
    <property type="molecule type" value="Genomic_DNA"/>
</dbReference>
<comment type="catalytic activity">
    <reaction evidence="8">
        <text>L-aspartate(89)-[ribosomal protein uS12]-hydrogen + (sulfur carrier)-SH + AH2 + 2 S-adenosyl-L-methionine = 3-methylsulfanyl-L-aspartate(89)-[ribosomal protein uS12]-hydrogen + (sulfur carrier)-H + 5'-deoxyadenosine + L-methionine + A + S-adenosyl-L-homocysteine + 2 H(+)</text>
        <dbReference type="Rhea" id="RHEA:37087"/>
        <dbReference type="Rhea" id="RHEA-COMP:10460"/>
        <dbReference type="Rhea" id="RHEA-COMP:10461"/>
        <dbReference type="Rhea" id="RHEA-COMP:14737"/>
        <dbReference type="Rhea" id="RHEA-COMP:14739"/>
        <dbReference type="ChEBI" id="CHEBI:13193"/>
        <dbReference type="ChEBI" id="CHEBI:15378"/>
        <dbReference type="ChEBI" id="CHEBI:17319"/>
        <dbReference type="ChEBI" id="CHEBI:17499"/>
        <dbReference type="ChEBI" id="CHEBI:29917"/>
        <dbReference type="ChEBI" id="CHEBI:29961"/>
        <dbReference type="ChEBI" id="CHEBI:57844"/>
        <dbReference type="ChEBI" id="CHEBI:57856"/>
        <dbReference type="ChEBI" id="CHEBI:59789"/>
        <dbReference type="ChEBI" id="CHEBI:64428"/>
        <dbReference type="ChEBI" id="CHEBI:73599"/>
        <dbReference type="EC" id="2.8.4.4"/>
    </reaction>
</comment>
<protein>
    <recommendedName>
        <fullName evidence="8">Ribosomal protein uS12 methylthiotransferase RimO</fullName>
        <shortName evidence="8">uS12 MTTase</shortName>
        <shortName evidence="8">uS12 methylthiotransferase</shortName>
        <ecNumber evidence="8">2.8.4.4</ecNumber>
    </recommendedName>
    <alternativeName>
        <fullName evidence="8">Ribosomal protein uS12 (aspartate-C(3))-methylthiotransferase</fullName>
    </alternativeName>
    <alternativeName>
        <fullName evidence="8">Ribosome maturation factor RimO</fullName>
    </alternativeName>
</protein>
<dbReference type="SUPFAM" id="SSF102114">
    <property type="entry name" value="Radical SAM enzymes"/>
    <property type="match status" value="1"/>
</dbReference>
<dbReference type="SMART" id="SM00729">
    <property type="entry name" value="Elp3"/>
    <property type="match status" value="1"/>
</dbReference>
<evidence type="ECO:0000256" key="7">
    <source>
        <dbReference type="ARBA" id="ARBA00023014"/>
    </source>
</evidence>
<dbReference type="InterPro" id="IPR005839">
    <property type="entry name" value="Methylthiotransferase"/>
</dbReference>
<dbReference type="NCBIfam" id="TIGR00089">
    <property type="entry name" value="MiaB/RimO family radical SAM methylthiotransferase"/>
    <property type="match status" value="1"/>
</dbReference>
<evidence type="ECO:0000256" key="3">
    <source>
        <dbReference type="ARBA" id="ARBA00022679"/>
    </source>
</evidence>
<keyword evidence="4 8" id="KW-0949">S-adenosyl-L-methionine</keyword>
<keyword evidence="3 8" id="KW-0808">Transferase</keyword>
<feature type="binding site" evidence="8">
    <location>
        <position position="12"/>
    </location>
    <ligand>
        <name>[4Fe-4S] cluster</name>
        <dbReference type="ChEBI" id="CHEBI:49883"/>
        <label>1</label>
    </ligand>
</feature>
<evidence type="ECO:0000256" key="8">
    <source>
        <dbReference type="HAMAP-Rule" id="MF_01865"/>
    </source>
</evidence>
<keyword evidence="1 8" id="KW-0004">4Fe-4S</keyword>
<dbReference type="PANTHER" id="PTHR43837:SF1">
    <property type="entry name" value="RIBOSOMAL PROTEIN US12 METHYLTHIOTRANSFERASE RIMO"/>
    <property type="match status" value="1"/>
</dbReference>
<keyword evidence="12" id="KW-0687">Ribonucleoprotein</keyword>
<dbReference type="FunFam" id="3.80.30.20:FF:000001">
    <property type="entry name" value="tRNA-2-methylthio-N(6)-dimethylallyladenosine synthase 2"/>
    <property type="match status" value="1"/>
</dbReference>
<dbReference type="PROSITE" id="PS51918">
    <property type="entry name" value="RADICAL_SAM"/>
    <property type="match status" value="1"/>
</dbReference>
<keyword evidence="6 8" id="KW-0408">Iron</keyword>
<feature type="binding site" evidence="8">
    <location>
        <position position="83"/>
    </location>
    <ligand>
        <name>[4Fe-4S] cluster</name>
        <dbReference type="ChEBI" id="CHEBI:49883"/>
        <label>1</label>
    </ligand>
</feature>
<dbReference type="InterPro" id="IPR006638">
    <property type="entry name" value="Elp3/MiaA/NifB-like_rSAM"/>
</dbReference>
<dbReference type="InterPro" id="IPR012340">
    <property type="entry name" value="NA-bd_OB-fold"/>
</dbReference>
<comment type="similarity">
    <text evidence="8">Belongs to the methylthiotransferase family. RimO subfamily.</text>
</comment>
<dbReference type="AlphaFoldDB" id="A0A1C6K4T5"/>
<dbReference type="Gene3D" id="3.80.30.20">
    <property type="entry name" value="tm_1862 like domain"/>
    <property type="match status" value="1"/>
</dbReference>
<organism evidence="12">
    <name type="scientific">uncultured Anaerotruncus sp</name>
    <dbReference type="NCBI Taxonomy" id="905011"/>
    <lineage>
        <taxon>Bacteria</taxon>
        <taxon>Bacillati</taxon>
        <taxon>Bacillota</taxon>
        <taxon>Clostridia</taxon>
        <taxon>Eubacteriales</taxon>
        <taxon>Oscillospiraceae</taxon>
        <taxon>Anaerotruncus</taxon>
        <taxon>environmental samples</taxon>
    </lineage>
</organism>
<dbReference type="PANTHER" id="PTHR43837">
    <property type="entry name" value="RIBOSOMAL PROTEIN S12 METHYLTHIOTRANSFERASE RIMO"/>
    <property type="match status" value="1"/>
</dbReference>
<evidence type="ECO:0000256" key="1">
    <source>
        <dbReference type="ARBA" id="ARBA00022485"/>
    </source>
</evidence>
<dbReference type="CDD" id="cd01335">
    <property type="entry name" value="Radical_SAM"/>
    <property type="match status" value="1"/>
</dbReference>
<dbReference type="HAMAP" id="MF_01865">
    <property type="entry name" value="MTTase_RimO"/>
    <property type="match status" value="1"/>
</dbReference>
<dbReference type="GO" id="GO:0051539">
    <property type="term" value="F:4 iron, 4 sulfur cluster binding"/>
    <property type="evidence" value="ECO:0007669"/>
    <property type="project" value="UniProtKB-UniRule"/>
</dbReference>
<dbReference type="GO" id="GO:0103039">
    <property type="term" value="F:protein methylthiotransferase activity"/>
    <property type="evidence" value="ECO:0007669"/>
    <property type="project" value="UniProtKB-EC"/>
</dbReference>
<feature type="binding site" evidence="8">
    <location>
        <position position="49"/>
    </location>
    <ligand>
        <name>[4Fe-4S] cluster</name>
        <dbReference type="ChEBI" id="CHEBI:49883"/>
        <label>1</label>
    </ligand>
</feature>
<name>A0A1C6K4T5_9FIRM</name>
<dbReference type="GO" id="GO:0140101">
    <property type="term" value="F:catalytic activity, acting on a tRNA"/>
    <property type="evidence" value="ECO:0007669"/>
    <property type="project" value="UniProtKB-ARBA"/>
</dbReference>
<reference evidence="12" key="1">
    <citation type="submission" date="2015-09" db="EMBL/GenBank/DDBJ databases">
        <authorList>
            <consortium name="Pathogen Informatics"/>
        </authorList>
    </citation>
    <scope>NUCLEOTIDE SEQUENCE</scope>
    <source>
        <strain evidence="12">2789STDY5834896</strain>
    </source>
</reference>
<feature type="domain" description="TRAM" evidence="9">
    <location>
        <begin position="375"/>
        <end position="443"/>
    </location>
</feature>
<dbReference type="Pfam" id="PF04055">
    <property type="entry name" value="Radical_SAM"/>
    <property type="match status" value="1"/>
</dbReference>
<dbReference type="InterPro" id="IPR013848">
    <property type="entry name" value="Methylthiotransferase_N"/>
</dbReference>
<evidence type="ECO:0000259" key="11">
    <source>
        <dbReference type="PROSITE" id="PS51918"/>
    </source>
</evidence>
<feature type="binding site" evidence="8">
    <location>
        <position position="156"/>
    </location>
    <ligand>
        <name>[4Fe-4S] cluster</name>
        <dbReference type="ChEBI" id="CHEBI:49883"/>
        <label>2</label>
        <note>4Fe-4S-S-AdoMet</note>
    </ligand>
</feature>
<dbReference type="GO" id="GO:0046872">
    <property type="term" value="F:metal ion binding"/>
    <property type="evidence" value="ECO:0007669"/>
    <property type="project" value="UniProtKB-KW"/>
</dbReference>
<dbReference type="SFLD" id="SFLDG01061">
    <property type="entry name" value="methylthiotransferase"/>
    <property type="match status" value="1"/>
</dbReference>
<dbReference type="NCBIfam" id="TIGR01125">
    <property type="entry name" value="30S ribosomal protein S12 methylthiotransferase RimO"/>
    <property type="match status" value="1"/>
</dbReference>
<dbReference type="SFLD" id="SFLDF00274">
    <property type="entry name" value="ribosomal_protein_S12_methylth"/>
    <property type="match status" value="1"/>
</dbReference>
<dbReference type="Gene3D" id="3.40.50.12160">
    <property type="entry name" value="Methylthiotransferase, N-terminal domain"/>
    <property type="match status" value="1"/>
</dbReference>
<dbReference type="InterPro" id="IPR038135">
    <property type="entry name" value="Methylthiotransferase_N_sf"/>
</dbReference>
<dbReference type="SFLD" id="SFLDS00029">
    <property type="entry name" value="Radical_SAM"/>
    <property type="match status" value="1"/>
</dbReference>
<feature type="domain" description="MTTase N-terminal" evidence="10">
    <location>
        <begin position="3"/>
        <end position="120"/>
    </location>
</feature>
<gene>
    <name evidence="8 12" type="primary">rimO</name>
    <name evidence="12" type="ORF">SAMEA3545359_02602</name>
</gene>
<dbReference type="InterPro" id="IPR005840">
    <property type="entry name" value="Ribosomal_uS12_MeSTrfase_RimO"/>
</dbReference>
<keyword evidence="2 8" id="KW-0963">Cytoplasm</keyword>
<dbReference type="PROSITE" id="PS51449">
    <property type="entry name" value="MTTASE_N"/>
    <property type="match status" value="1"/>
</dbReference>
<dbReference type="InterPro" id="IPR007197">
    <property type="entry name" value="rSAM"/>
</dbReference>
<dbReference type="Pfam" id="PF18693">
    <property type="entry name" value="TRAM_2"/>
    <property type="match status" value="1"/>
</dbReference>
<proteinExistence type="inferred from homology"/>
<feature type="domain" description="Radical SAM core" evidence="11">
    <location>
        <begin position="142"/>
        <end position="372"/>
    </location>
</feature>
<feature type="binding site" evidence="8">
    <location>
        <position position="160"/>
    </location>
    <ligand>
        <name>[4Fe-4S] cluster</name>
        <dbReference type="ChEBI" id="CHEBI:49883"/>
        <label>2</label>
        <note>4Fe-4S-S-AdoMet</note>
    </ligand>
</feature>
<dbReference type="SFLD" id="SFLDG01082">
    <property type="entry name" value="B12-binding_domain_containing"/>
    <property type="match status" value="1"/>
</dbReference>
<accession>A0A1C6K4T5</accession>
<evidence type="ECO:0000259" key="10">
    <source>
        <dbReference type="PROSITE" id="PS51449"/>
    </source>
</evidence>
<comment type="function">
    <text evidence="8">Catalyzes the methylthiolation of an aspartic acid residue of ribosomal protein uS12.</text>
</comment>
<dbReference type="InterPro" id="IPR023404">
    <property type="entry name" value="rSAM_horseshoe"/>
</dbReference>
<evidence type="ECO:0000259" key="9">
    <source>
        <dbReference type="PROSITE" id="PS50926"/>
    </source>
</evidence>
<dbReference type="InterPro" id="IPR020612">
    <property type="entry name" value="Methylthiotransferase_CS"/>
</dbReference>
<dbReference type="EC" id="2.8.4.4" evidence="8"/>
<comment type="subcellular location">
    <subcellularLocation>
        <location evidence="8">Cytoplasm</location>
    </subcellularLocation>
</comment>
<dbReference type="GO" id="GO:0005829">
    <property type="term" value="C:cytosol"/>
    <property type="evidence" value="ECO:0007669"/>
    <property type="project" value="TreeGrafter"/>
</dbReference>
<dbReference type="Gene3D" id="2.40.50.140">
    <property type="entry name" value="Nucleic acid-binding proteins"/>
    <property type="match status" value="1"/>
</dbReference>
<evidence type="ECO:0000256" key="5">
    <source>
        <dbReference type="ARBA" id="ARBA00022723"/>
    </source>
</evidence>
<dbReference type="GO" id="GO:0035600">
    <property type="term" value="P:tRNA methylthiolation"/>
    <property type="evidence" value="ECO:0007669"/>
    <property type="project" value="UniProtKB-ARBA"/>
</dbReference>
<evidence type="ECO:0000313" key="12">
    <source>
        <dbReference type="EMBL" id="SCJ89253.1"/>
    </source>
</evidence>
<dbReference type="InterPro" id="IPR002792">
    <property type="entry name" value="TRAM_dom"/>
</dbReference>
<comment type="cofactor">
    <cofactor evidence="8">
        <name>[4Fe-4S] cluster</name>
        <dbReference type="ChEBI" id="CHEBI:49883"/>
    </cofactor>
    <text evidence="8">Binds 2 [4Fe-4S] clusters. One cluster is coordinated with 3 cysteines and an exchangeable S-adenosyl-L-methionine.</text>
</comment>
<dbReference type="PROSITE" id="PS01278">
    <property type="entry name" value="MTTASE_RADICAL"/>
    <property type="match status" value="1"/>
</dbReference>
<keyword evidence="7 8" id="KW-0411">Iron-sulfur</keyword>
<dbReference type="InterPro" id="IPR058240">
    <property type="entry name" value="rSAM_sf"/>
</dbReference>
<evidence type="ECO:0000256" key="4">
    <source>
        <dbReference type="ARBA" id="ARBA00022691"/>
    </source>
</evidence>
<keyword evidence="12" id="KW-0689">Ribosomal protein</keyword>
<evidence type="ECO:0000256" key="6">
    <source>
        <dbReference type="ARBA" id="ARBA00023004"/>
    </source>
</evidence>
<sequence>MPIQVGMVSLGCPKNQVDGEILLGLVQQDPEFELQADPSLCDVVLINTCGFIDDAKQESIDTILEFCQLKEEGQLKCVLVTGCLAQRYKDEILAEIPEVDGVVGIGSNGQIAQIIKDALAGSHPQLFASAYDLPLAGSRILTTPSHYAYLKISEGCSNRCTFCAIPYIRGDFRSRTIEDIVAEAKELAAAGIKELIVVAQDTTRYGEDLYGEPRLADLLEELCKIDGFVWIRLMYCYPDRITDRLLDIIAREEKIVKYIDIPLQHTSKEVLRRMGRKGDDAWVRQVIALIRDRVPDVFIRTTVIAGFPGESEQQYEQLCRFVDDMRFQRLGCFAYSQEEGTPAAKLDGQLDEETKRRRAQHIMDKQALIMGDYNRQMIGKTVQVMVDYFDSEDMVYVGRTQHDAPEIDGTVRFAAECDLQNGDLVAITVDEADDFDLYGHLAADDA</sequence>
<dbReference type="PROSITE" id="PS50926">
    <property type="entry name" value="TRAM"/>
    <property type="match status" value="1"/>
</dbReference>
<dbReference type="GO" id="GO:0005840">
    <property type="term" value="C:ribosome"/>
    <property type="evidence" value="ECO:0007669"/>
    <property type="project" value="UniProtKB-KW"/>
</dbReference>
<feature type="binding site" evidence="8">
    <location>
        <position position="163"/>
    </location>
    <ligand>
        <name>[4Fe-4S] cluster</name>
        <dbReference type="ChEBI" id="CHEBI:49883"/>
        <label>2</label>
        <note>4Fe-4S-S-AdoMet</note>
    </ligand>
</feature>
<evidence type="ECO:0000256" key="2">
    <source>
        <dbReference type="ARBA" id="ARBA00022490"/>
    </source>
</evidence>
<dbReference type="Pfam" id="PF00919">
    <property type="entry name" value="UPF0004"/>
    <property type="match status" value="1"/>
</dbReference>